<sequence>MKKKSSSKLADQLWTIGLTAAGTGLAAVIVNNLVSSEKKVKHHMPHRYAVEDEQFERSIGQLLGPPLVGGNRVERLTNGDEIFPAMLEAIESAEVSITFESFVFWRGEMTRRFAQALAAKAREGVAVHVLLDGVGCDCVKGADVRAMEAVGVEVRIYHMSNFALFNYRTHRKLLVVDGVVGFTGGVGVGDFWMGNADAEDHWRDSHYRVEGPVVAQLQAAFNDNWMTTQGEVLDGEKYFPRLQEQGEQPCQLFKSSPQGGSESARLMFLLSIAAAQRRIRIGNAYFVPDDLTTQTLLDACDRGVEVDVLLPGPFQDSRLVRRASRARWGKLLKRGVRIFEYQPTMYHVKCMIIDDCLTSVGSANFDNRSFRLNDEANLNILDRDFALQEGEIFDEDLGRAREVTYEDWRRRPLLEKLSDHGAALFRSQL</sequence>
<dbReference type="RefSeq" id="WP_138087110.1">
    <property type="nucleotide sequence ID" value="NZ_VAUV01000010.1"/>
</dbReference>
<feature type="domain" description="PLD phosphodiesterase" evidence="1">
    <location>
        <begin position="165"/>
        <end position="192"/>
    </location>
</feature>
<protein>
    <submittedName>
        <fullName evidence="2">Cardiolipin synthase B</fullName>
    </submittedName>
</protein>
<dbReference type="InterPro" id="IPR001736">
    <property type="entry name" value="PLipase_D/transphosphatidylase"/>
</dbReference>
<gene>
    <name evidence="2" type="ORF">FEM03_15090</name>
</gene>
<evidence type="ECO:0000259" key="1">
    <source>
        <dbReference type="PROSITE" id="PS50035"/>
    </source>
</evidence>
<dbReference type="InterPro" id="IPR025202">
    <property type="entry name" value="PLD-like_dom"/>
</dbReference>
<dbReference type="Pfam" id="PF13091">
    <property type="entry name" value="PLDc_2"/>
    <property type="match status" value="2"/>
</dbReference>
<dbReference type="GO" id="GO:0032049">
    <property type="term" value="P:cardiolipin biosynthetic process"/>
    <property type="evidence" value="ECO:0007669"/>
    <property type="project" value="UniProtKB-ARBA"/>
</dbReference>
<dbReference type="PROSITE" id="PS50035">
    <property type="entry name" value="PLD"/>
    <property type="match status" value="2"/>
</dbReference>
<dbReference type="SMART" id="SM00155">
    <property type="entry name" value="PLDc"/>
    <property type="match status" value="2"/>
</dbReference>
<dbReference type="CDD" id="cd09159">
    <property type="entry name" value="PLDc_ybhO_like_2"/>
    <property type="match status" value="1"/>
</dbReference>
<keyword evidence="3" id="KW-1185">Reference proteome</keyword>
<dbReference type="Proteomes" id="UP000306196">
    <property type="component" value="Unassembled WGS sequence"/>
</dbReference>
<dbReference type="PANTHER" id="PTHR21248">
    <property type="entry name" value="CARDIOLIPIN SYNTHASE"/>
    <property type="match status" value="1"/>
</dbReference>
<dbReference type="AlphaFoldDB" id="A0A5R8KCM6"/>
<dbReference type="Gene3D" id="3.30.870.10">
    <property type="entry name" value="Endonuclease Chain A"/>
    <property type="match status" value="2"/>
</dbReference>
<dbReference type="PANTHER" id="PTHR21248:SF22">
    <property type="entry name" value="PHOSPHOLIPASE D"/>
    <property type="match status" value="1"/>
</dbReference>
<organism evidence="2 3">
    <name type="scientific">Phragmitibacter flavus</name>
    <dbReference type="NCBI Taxonomy" id="2576071"/>
    <lineage>
        <taxon>Bacteria</taxon>
        <taxon>Pseudomonadati</taxon>
        <taxon>Verrucomicrobiota</taxon>
        <taxon>Verrucomicrobiia</taxon>
        <taxon>Verrucomicrobiales</taxon>
        <taxon>Verrucomicrobiaceae</taxon>
        <taxon>Phragmitibacter</taxon>
    </lineage>
</organism>
<evidence type="ECO:0000313" key="3">
    <source>
        <dbReference type="Proteomes" id="UP000306196"/>
    </source>
</evidence>
<proteinExistence type="predicted"/>
<feature type="domain" description="PLD phosphodiesterase" evidence="1">
    <location>
        <begin position="342"/>
        <end position="369"/>
    </location>
</feature>
<evidence type="ECO:0000313" key="2">
    <source>
        <dbReference type="EMBL" id="TLD70052.1"/>
    </source>
</evidence>
<dbReference type="SUPFAM" id="SSF56024">
    <property type="entry name" value="Phospholipase D/nuclease"/>
    <property type="match status" value="2"/>
</dbReference>
<dbReference type="CDD" id="cd09110">
    <property type="entry name" value="PLDc_CLS_1"/>
    <property type="match status" value="1"/>
</dbReference>
<accession>A0A5R8KCM6</accession>
<dbReference type="OrthoDB" id="9762009at2"/>
<name>A0A5R8KCM6_9BACT</name>
<dbReference type="GO" id="GO:0008808">
    <property type="term" value="F:cardiolipin synthase activity"/>
    <property type="evidence" value="ECO:0007669"/>
    <property type="project" value="TreeGrafter"/>
</dbReference>
<dbReference type="GO" id="GO:0016020">
    <property type="term" value="C:membrane"/>
    <property type="evidence" value="ECO:0007669"/>
    <property type="project" value="TreeGrafter"/>
</dbReference>
<comment type="caution">
    <text evidence="2">The sequence shown here is derived from an EMBL/GenBank/DDBJ whole genome shotgun (WGS) entry which is preliminary data.</text>
</comment>
<reference evidence="2 3" key="1">
    <citation type="submission" date="2019-05" db="EMBL/GenBank/DDBJ databases">
        <title>Verrucobacter flavum gen. nov., sp. nov. a new member of the family Verrucomicrobiaceae.</title>
        <authorList>
            <person name="Szuroczki S."/>
            <person name="Abbaszade G."/>
            <person name="Szabo A."/>
            <person name="Felfoldi T."/>
            <person name="Schumann P."/>
            <person name="Boka K."/>
            <person name="Keki Z."/>
            <person name="Toumi M."/>
            <person name="Toth E."/>
        </authorList>
    </citation>
    <scope>NUCLEOTIDE SEQUENCE [LARGE SCALE GENOMIC DNA]</scope>
    <source>
        <strain evidence="2 3">MG-N-17</strain>
    </source>
</reference>
<dbReference type="EMBL" id="VAUV01000010">
    <property type="protein sequence ID" value="TLD70052.1"/>
    <property type="molecule type" value="Genomic_DNA"/>
</dbReference>